<dbReference type="AlphaFoldDB" id="A0A363CYJ6"/>
<accession>A0A363CYJ6</accession>
<evidence type="ECO:0000313" key="2">
    <source>
        <dbReference type="Proteomes" id="UP000251135"/>
    </source>
</evidence>
<dbReference type="EMBL" id="MUXE01000009">
    <property type="protein sequence ID" value="PUE64158.1"/>
    <property type="molecule type" value="Genomic_DNA"/>
</dbReference>
<keyword evidence="2" id="KW-1185">Reference proteome</keyword>
<gene>
    <name evidence="1" type="ORF">B0174_07115</name>
</gene>
<sequence length="66" mass="7858">MKEIYIQCPYCLQAISIFLEYKNFGFQTKIDNCKFCKKPIEVSYIVENNEIKTYSYNSIEENVKSI</sequence>
<name>A0A363CYJ6_9BACT</name>
<protein>
    <recommendedName>
        <fullName evidence="3">CPXCG motif-containing cysteine-rich protein</fullName>
    </recommendedName>
</protein>
<proteinExistence type="predicted"/>
<dbReference type="OrthoDB" id="9814566at2"/>
<dbReference type="InterPro" id="IPR025990">
    <property type="entry name" value="zinc_ribbon_bacterial"/>
</dbReference>
<dbReference type="Proteomes" id="UP000251135">
    <property type="component" value="Unassembled WGS sequence"/>
</dbReference>
<comment type="caution">
    <text evidence="1">The sequence shown here is derived from an EMBL/GenBank/DDBJ whole genome shotgun (WGS) entry which is preliminary data.</text>
</comment>
<dbReference type="Pfam" id="PF14255">
    <property type="entry name" value="Zn_ribbon_21"/>
    <property type="match status" value="1"/>
</dbReference>
<organism evidence="1 2">
    <name type="scientific">Arcobacter caeni</name>
    <dbReference type="NCBI Taxonomy" id="1912877"/>
    <lineage>
        <taxon>Bacteria</taxon>
        <taxon>Pseudomonadati</taxon>
        <taxon>Campylobacterota</taxon>
        <taxon>Epsilonproteobacteria</taxon>
        <taxon>Campylobacterales</taxon>
        <taxon>Arcobacteraceae</taxon>
        <taxon>Arcobacter</taxon>
    </lineage>
</organism>
<evidence type="ECO:0000313" key="1">
    <source>
        <dbReference type="EMBL" id="PUE64158.1"/>
    </source>
</evidence>
<dbReference type="RefSeq" id="WP_108559129.1">
    <property type="nucleotide sequence ID" value="NZ_MUXE01000009.1"/>
</dbReference>
<reference evidence="1 2" key="1">
    <citation type="submission" date="2017-02" db="EMBL/GenBank/DDBJ databases">
        <title>Arcobacter caeni sp. nov, a new Arcobacter species isolated from reclaimed water.</title>
        <authorList>
            <person name="Figueras M.J."/>
            <person name="Perez-Cataluna A."/>
            <person name="Salas-Masso N."/>
        </authorList>
    </citation>
    <scope>NUCLEOTIDE SEQUENCE [LARGE SCALE GENOMIC DNA]</scope>
    <source>
        <strain evidence="1 2">RW17-10</strain>
    </source>
</reference>
<evidence type="ECO:0008006" key="3">
    <source>
        <dbReference type="Google" id="ProtNLM"/>
    </source>
</evidence>